<sequence>MTRTTIVAPLFLLLVPIVLAANATDTNQTDVDLTLLEAFEIEKRPFHGWSAWSEWSGCSRTCGSGVRHQLRRCLGKECAGESAKQQLCETDRCPENAASFRQVQCSAYDNQLYRGRIFDRWIPTDGDPREQCALHCRSQSHGFVVKLAPKVVDGTDCSLNATSDSAICVDGKCLAVGCDGMIGSGRGRDECGVCGGNGESCGRPVFVWQETYQFSPCDRSCGSDSWRVSVSVCMNSKTQRVVPEKFCADKERPRPIIEKCLHIVCPAE</sequence>
<feature type="disulfide bond" evidence="4">
    <location>
        <begin position="58"/>
        <end position="88"/>
    </location>
</feature>
<protein>
    <submittedName>
        <fullName evidence="8">ADAMTS/ADAMTS-like cysteine-rich domain-containing protein</fullName>
    </submittedName>
</protein>
<dbReference type="Proteomes" id="UP000887566">
    <property type="component" value="Unplaced"/>
</dbReference>
<dbReference type="InterPro" id="IPR050439">
    <property type="entry name" value="ADAMTS_ADAMTS-like"/>
</dbReference>
<dbReference type="Pfam" id="PF00090">
    <property type="entry name" value="TSP_1"/>
    <property type="match status" value="1"/>
</dbReference>
<dbReference type="WBParaSite" id="PSAMB.scaffold564size47081.g7091.t1">
    <property type="protein sequence ID" value="PSAMB.scaffold564size47081.g7091.t1"/>
    <property type="gene ID" value="PSAMB.scaffold564size47081.g7091"/>
</dbReference>
<feature type="disulfide bond" evidence="4">
    <location>
        <begin position="73"/>
        <end position="78"/>
    </location>
</feature>
<dbReference type="GO" id="GO:0030198">
    <property type="term" value="P:extracellular matrix organization"/>
    <property type="evidence" value="ECO:0007669"/>
    <property type="project" value="InterPro"/>
</dbReference>
<evidence type="ECO:0000313" key="8">
    <source>
        <dbReference type="WBParaSite" id="PSAMB.scaffold564size47081.g7091.t1"/>
    </source>
</evidence>
<dbReference type="InterPro" id="IPR045371">
    <property type="entry name" value="ADAMTS_CR_3"/>
</dbReference>
<dbReference type="PANTHER" id="PTHR13723">
    <property type="entry name" value="ADAMTS A DISINTEGRIN AND METALLOPROTEASE WITH THROMBOSPONDIN MOTIFS PROTEASE"/>
    <property type="match status" value="1"/>
</dbReference>
<keyword evidence="2" id="KW-0964">Secreted</keyword>
<feature type="chain" id="PRO_5037287867" evidence="5">
    <location>
        <begin position="21"/>
        <end position="268"/>
    </location>
</feature>
<evidence type="ECO:0000256" key="4">
    <source>
        <dbReference type="PIRSR" id="PIRSR613273-3"/>
    </source>
</evidence>
<dbReference type="GO" id="GO:0005576">
    <property type="term" value="C:extracellular region"/>
    <property type="evidence" value="ECO:0007669"/>
    <property type="project" value="UniProtKB-SubCell"/>
</dbReference>
<dbReference type="GO" id="GO:0031012">
    <property type="term" value="C:extracellular matrix"/>
    <property type="evidence" value="ECO:0007669"/>
    <property type="project" value="TreeGrafter"/>
</dbReference>
<keyword evidence="7" id="KW-1185">Reference proteome</keyword>
<dbReference type="SMART" id="SM00209">
    <property type="entry name" value="TSP1"/>
    <property type="match status" value="2"/>
</dbReference>
<keyword evidence="5" id="KW-0732">Signal</keyword>
<dbReference type="PRINTS" id="PR01857">
    <property type="entry name" value="ADAMTSFAMILY"/>
</dbReference>
<feature type="disulfide bond" evidence="4">
    <location>
        <begin position="62"/>
        <end position="93"/>
    </location>
</feature>
<evidence type="ECO:0000313" key="7">
    <source>
        <dbReference type="Proteomes" id="UP000887566"/>
    </source>
</evidence>
<dbReference type="PANTHER" id="PTHR13723:SF313">
    <property type="entry name" value="PEPTIDASE M12B DOMAIN-CONTAINING PROTEIN"/>
    <property type="match status" value="1"/>
</dbReference>
<proteinExistence type="predicted"/>
<dbReference type="PROSITE" id="PS50092">
    <property type="entry name" value="TSP1"/>
    <property type="match status" value="1"/>
</dbReference>
<name>A0A914WYZ9_9BILA</name>
<comment type="subcellular location">
    <subcellularLocation>
        <location evidence="1">Secreted</location>
    </subcellularLocation>
</comment>
<feature type="signal peptide" evidence="5">
    <location>
        <begin position="1"/>
        <end position="20"/>
    </location>
</feature>
<keyword evidence="3 4" id="KW-1015">Disulfide bond</keyword>
<evidence type="ECO:0000256" key="5">
    <source>
        <dbReference type="SAM" id="SignalP"/>
    </source>
</evidence>
<dbReference type="Gene3D" id="2.20.100.10">
    <property type="entry name" value="Thrombospondin type-1 (TSP1) repeat"/>
    <property type="match status" value="1"/>
</dbReference>
<feature type="domain" description="ADAMTS/ADAMTS-like cysteine-rich" evidence="6">
    <location>
        <begin position="130"/>
        <end position="201"/>
    </location>
</feature>
<evidence type="ECO:0000256" key="1">
    <source>
        <dbReference type="ARBA" id="ARBA00004613"/>
    </source>
</evidence>
<dbReference type="Pfam" id="PF19236">
    <property type="entry name" value="ADAMTS_CR_3"/>
    <property type="match status" value="1"/>
</dbReference>
<accession>A0A914WYZ9</accession>
<dbReference type="SUPFAM" id="SSF82895">
    <property type="entry name" value="TSP-1 type 1 repeat"/>
    <property type="match status" value="1"/>
</dbReference>
<organism evidence="7 8">
    <name type="scientific">Plectus sambesii</name>
    <dbReference type="NCBI Taxonomy" id="2011161"/>
    <lineage>
        <taxon>Eukaryota</taxon>
        <taxon>Metazoa</taxon>
        <taxon>Ecdysozoa</taxon>
        <taxon>Nematoda</taxon>
        <taxon>Chromadorea</taxon>
        <taxon>Plectida</taxon>
        <taxon>Plectina</taxon>
        <taxon>Plectoidea</taxon>
        <taxon>Plectidae</taxon>
        <taxon>Plectus</taxon>
    </lineage>
</organism>
<evidence type="ECO:0000256" key="2">
    <source>
        <dbReference type="ARBA" id="ARBA00022525"/>
    </source>
</evidence>
<evidence type="ECO:0000256" key="3">
    <source>
        <dbReference type="ARBA" id="ARBA00023157"/>
    </source>
</evidence>
<dbReference type="InterPro" id="IPR000884">
    <property type="entry name" value="TSP1_rpt"/>
</dbReference>
<dbReference type="AlphaFoldDB" id="A0A914WYZ9"/>
<reference evidence="8" key="1">
    <citation type="submission" date="2022-11" db="UniProtKB">
        <authorList>
            <consortium name="WormBaseParasite"/>
        </authorList>
    </citation>
    <scope>IDENTIFICATION</scope>
</reference>
<evidence type="ECO:0000259" key="6">
    <source>
        <dbReference type="Pfam" id="PF19236"/>
    </source>
</evidence>
<dbReference type="InterPro" id="IPR013273">
    <property type="entry name" value="ADAMTS/ADAMTS-like"/>
</dbReference>
<dbReference type="InterPro" id="IPR036383">
    <property type="entry name" value="TSP1_rpt_sf"/>
</dbReference>